<evidence type="ECO:0000256" key="2">
    <source>
        <dbReference type="ARBA" id="ARBA00006840"/>
    </source>
</evidence>
<evidence type="ECO:0000256" key="5">
    <source>
        <dbReference type="ARBA" id="ARBA00023136"/>
    </source>
</evidence>
<dbReference type="InterPro" id="IPR018503">
    <property type="entry name" value="Tetraspanin_CS"/>
</dbReference>
<feature type="transmembrane region" description="Helical" evidence="6">
    <location>
        <begin position="146"/>
        <end position="166"/>
    </location>
</feature>
<accession>A0ABC9WY04</accession>
<dbReference type="Pfam" id="PF00078">
    <property type="entry name" value="RVT_1"/>
    <property type="match status" value="1"/>
</dbReference>
<dbReference type="PROSITE" id="PS00421">
    <property type="entry name" value="TM4_1"/>
    <property type="match status" value="1"/>
</dbReference>
<reference evidence="8 9" key="1">
    <citation type="submission" date="2024-06" db="EMBL/GenBank/DDBJ databases">
        <title>The draft genome of Grus japonensis, version 3.</title>
        <authorList>
            <person name="Nabeshima K."/>
            <person name="Suzuki S."/>
            <person name="Onuma M."/>
        </authorList>
    </citation>
    <scope>NUCLEOTIDE SEQUENCE [LARGE SCALE GENOMIC DNA]</scope>
    <source>
        <strain evidence="8 9">451A</strain>
    </source>
</reference>
<evidence type="ECO:0000313" key="9">
    <source>
        <dbReference type="Proteomes" id="UP001623348"/>
    </source>
</evidence>
<name>A0ABC9WY04_GRUJA</name>
<evidence type="ECO:0000256" key="6">
    <source>
        <dbReference type="SAM" id="Phobius"/>
    </source>
</evidence>
<gene>
    <name evidence="8" type="ORF">GRJ2_001472400</name>
</gene>
<dbReference type="InterPro" id="IPR018499">
    <property type="entry name" value="Tetraspanin/Peripherin"/>
</dbReference>
<evidence type="ECO:0000256" key="4">
    <source>
        <dbReference type="ARBA" id="ARBA00022989"/>
    </source>
</evidence>
<protein>
    <submittedName>
        <fullName evidence="8">Tetraspanin-4</fullName>
    </submittedName>
</protein>
<evidence type="ECO:0000259" key="7">
    <source>
        <dbReference type="Pfam" id="PF00078"/>
    </source>
</evidence>
<proteinExistence type="inferred from homology"/>
<comment type="caution">
    <text evidence="8">The sequence shown here is derived from an EMBL/GenBank/DDBJ whole genome shotgun (WGS) entry which is preliminary data.</text>
</comment>
<dbReference type="PRINTS" id="PR00259">
    <property type="entry name" value="TMFOUR"/>
</dbReference>
<comment type="subcellular location">
    <subcellularLocation>
        <location evidence="1">Membrane</location>
        <topology evidence="1">Multi-pass membrane protein</topology>
    </subcellularLocation>
</comment>
<dbReference type="AlphaFoldDB" id="A0ABC9WY04"/>
<dbReference type="Pfam" id="PF00335">
    <property type="entry name" value="Tetraspanin"/>
    <property type="match status" value="1"/>
</dbReference>
<feature type="transmembrane region" description="Helical" evidence="6">
    <location>
        <begin position="101"/>
        <end position="126"/>
    </location>
</feature>
<keyword evidence="9" id="KW-1185">Reference proteome</keyword>
<sequence>MRRSSTDESTYHRSPSLDSKDYSFPNGAFRRYSSMYGGQFGAASNSFFGFHTNPGPKATKAKYTSPKGNKYVVFYLDLSFIFLLELKRCSMAHNCLQCIKYLMFVFNLLFWLGGCGILGVGIWLAVTQGNFATLSSSFPSLSAANLLIVTGTFVMIIGFVGCIGAIKENKCLLLSFFIMLLIIFLLELTVVILFFVYTDKNSLLAVVEADSSIDKCVDILVSKLERHGFDGWTTWWIRNWLDGHTRRVAINGSMSKWRPVMSGVLQGSVLGLALFNIFVSNTDSGIECTLSKFADNTKLCGAVDTLEGRDAIQRDLDRLERWACANLMKFNKAKCKVLHMGQGNPKHSYRLGGEWIENSPEEKDLGVLIDEKVNMSQQCALAAQKANCILGCIKRSVASRSREVILTLYSALVTPHLEYCIQFWGPQDKKDMDLLKQVQRRATKMIRGLEHVSCEDRLRELGLFSLEKRSLQGDLRATFQVPQGGLQESWRGTVYKGMQ</sequence>
<organism evidence="8 9">
    <name type="scientific">Grus japonensis</name>
    <name type="common">Japanese crane</name>
    <name type="synonym">Red-crowned crane</name>
    <dbReference type="NCBI Taxonomy" id="30415"/>
    <lineage>
        <taxon>Eukaryota</taxon>
        <taxon>Metazoa</taxon>
        <taxon>Chordata</taxon>
        <taxon>Craniata</taxon>
        <taxon>Vertebrata</taxon>
        <taxon>Euteleostomi</taxon>
        <taxon>Archelosauria</taxon>
        <taxon>Archosauria</taxon>
        <taxon>Dinosauria</taxon>
        <taxon>Saurischia</taxon>
        <taxon>Theropoda</taxon>
        <taxon>Coelurosauria</taxon>
        <taxon>Aves</taxon>
        <taxon>Neognathae</taxon>
        <taxon>Neoaves</taxon>
        <taxon>Gruiformes</taxon>
        <taxon>Gruidae</taxon>
        <taxon>Grus</taxon>
    </lineage>
</organism>
<dbReference type="EMBL" id="BAAFJT010000005">
    <property type="protein sequence ID" value="GAB0190071.1"/>
    <property type="molecule type" value="Genomic_DNA"/>
</dbReference>
<comment type="similarity">
    <text evidence="2">Belongs to the tetraspanin (TM4SF) family.</text>
</comment>
<feature type="domain" description="Reverse transcriptase" evidence="7">
    <location>
        <begin position="218"/>
        <end position="345"/>
    </location>
</feature>
<keyword evidence="4 6" id="KW-1133">Transmembrane helix</keyword>
<feature type="transmembrane region" description="Helical" evidence="6">
    <location>
        <begin position="173"/>
        <end position="197"/>
    </location>
</feature>
<keyword evidence="3 6" id="KW-0812">Transmembrane</keyword>
<dbReference type="Proteomes" id="UP001623348">
    <property type="component" value="Unassembled WGS sequence"/>
</dbReference>
<evidence type="ECO:0000256" key="1">
    <source>
        <dbReference type="ARBA" id="ARBA00004141"/>
    </source>
</evidence>
<keyword evidence="5 6" id="KW-0472">Membrane</keyword>
<dbReference type="PANTHER" id="PTHR33332">
    <property type="entry name" value="REVERSE TRANSCRIPTASE DOMAIN-CONTAINING PROTEIN"/>
    <property type="match status" value="1"/>
</dbReference>
<evidence type="ECO:0000313" key="8">
    <source>
        <dbReference type="EMBL" id="GAB0190071.1"/>
    </source>
</evidence>
<evidence type="ECO:0000256" key="3">
    <source>
        <dbReference type="ARBA" id="ARBA00022692"/>
    </source>
</evidence>
<dbReference type="GO" id="GO:0016020">
    <property type="term" value="C:membrane"/>
    <property type="evidence" value="ECO:0007669"/>
    <property type="project" value="UniProtKB-SubCell"/>
</dbReference>
<dbReference type="InterPro" id="IPR000477">
    <property type="entry name" value="RT_dom"/>
</dbReference>